<accession>A0A328BGB7</accession>
<comment type="caution">
    <text evidence="1">The sequence shown here is derived from an EMBL/GenBank/DDBJ whole genome shotgun (WGS) entry which is preliminary data.</text>
</comment>
<evidence type="ECO:0000313" key="2">
    <source>
        <dbReference type="Proteomes" id="UP000249524"/>
    </source>
</evidence>
<organism evidence="1 2">
    <name type="scientific">Phenylobacterium kunshanense</name>
    <dbReference type="NCBI Taxonomy" id="1445034"/>
    <lineage>
        <taxon>Bacteria</taxon>
        <taxon>Pseudomonadati</taxon>
        <taxon>Pseudomonadota</taxon>
        <taxon>Alphaproteobacteria</taxon>
        <taxon>Caulobacterales</taxon>
        <taxon>Caulobacteraceae</taxon>
        <taxon>Phenylobacterium</taxon>
    </lineage>
</organism>
<reference evidence="1 2" key="1">
    <citation type="submission" date="2018-05" db="EMBL/GenBank/DDBJ databases">
        <authorList>
            <person name="Lanie J.A."/>
            <person name="Ng W.-L."/>
            <person name="Kazmierczak K.M."/>
            <person name="Andrzejewski T.M."/>
            <person name="Davidsen T.M."/>
            <person name="Wayne K.J."/>
            <person name="Tettelin H."/>
            <person name="Glass J.I."/>
            <person name="Rusch D."/>
            <person name="Podicherti R."/>
            <person name="Tsui H.-C.T."/>
            <person name="Winkler M.E."/>
        </authorList>
    </citation>
    <scope>NUCLEOTIDE SEQUENCE [LARGE SCALE GENOMIC DNA]</scope>
    <source>
        <strain evidence="1 2">BUT-10</strain>
    </source>
</reference>
<evidence type="ECO:0000313" key="1">
    <source>
        <dbReference type="EMBL" id="RAK65621.1"/>
    </source>
</evidence>
<keyword evidence="2" id="KW-1185">Reference proteome</keyword>
<protein>
    <submittedName>
        <fullName evidence="1">GxxExxY protein</fullName>
    </submittedName>
</protein>
<dbReference type="InterPro" id="IPR026350">
    <property type="entry name" value="GxxExxY"/>
</dbReference>
<dbReference type="OrthoDB" id="7172915at2"/>
<proteinExistence type="predicted"/>
<dbReference type="AlphaFoldDB" id="A0A328BGB7"/>
<dbReference type="Pfam" id="PF13366">
    <property type="entry name" value="PDDEXK_3"/>
    <property type="match status" value="1"/>
</dbReference>
<name>A0A328BGB7_9CAUL</name>
<dbReference type="NCBIfam" id="TIGR04256">
    <property type="entry name" value="GxxExxY"/>
    <property type="match status" value="1"/>
</dbReference>
<gene>
    <name evidence="1" type="ORF">DJ019_11735</name>
</gene>
<dbReference type="RefSeq" id="WP_111276217.1">
    <property type="nucleotide sequence ID" value="NZ_QFYS01000004.1"/>
</dbReference>
<sequence>MSDDQTDPKSALLCEQQTFQIRGAVFEVNRVMGRGFLEAVYQECLGLEFAKRGIPFRAMPKLRLDYKGTQLQQTYQPDFICFELVVVELKVAREIAPEHRAQLHNYLKATGLRTGLLVNFGGSGPATIERIVH</sequence>
<dbReference type="EMBL" id="QFYS01000004">
    <property type="protein sequence ID" value="RAK65621.1"/>
    <property type="molecule type" value="Genomic_DNA"/>
</dbReference>
<dbReference type="Proteomes" id="UP000249524">
    <property type="component" value="Unassembled WGS sequence"/>
</dbReference>